<dbReference type="AlphaFoldDB" id="A0A9W6YD07"/>
<sequence length="266" mass="29752">MQVTSISELRLDSNGVCASNQIEYRGRMIRAFPSLKHLDLKPLSDADRREALLHANSPTKGGDDAETAARAHAISCVRTIWERRSEFAHPPTSIKESRELSLLSPWGLPGKEEVVSYVGYDEREVSPTSREEMTVYSNNNGFSEVEVYGDYRVMVMYGNALEALELIKAHTLVNAISFRYIGIGKVVSAVGGASNLKMFTRLRRIIFAYNDLQSFDELLWLSNLGSKAEEVGSHLTYTSLFLTSLTCVVYLQGIYFLQPCMCQNSS</sequence>
<evidence type="ECO:0000313" key="2">
    <source>
        <dbReference type="Proteomes" id="UP001165121"/>
    </source>
</evidence>
<dbReference type="EMBL" id="BSXT01005036">
    <property type="protein sequence ID" value="GMF59427.1"/>
    <property type="molecule type" value="Genomic_DNA"/>
</dbReference>
<dbReference type="OrthoDB" id="1939344at2759"/>
<evidence type="ECO:0000313" key="1">
    <source>
        <dbReference type="EMBL" id="GMF59427.1"/>
    </source>
</evidence>
<dbReference type="Proteomes" id="UP001165121">
    <property type="component" value="Unassembled WGS sequence"/>
</dbReference>
<keyword evidence="2" id="KW-1185">Reference proteome</keyword>
<proteinExistence type="predicted"/>
<gene>
    <name evidence="1" type="ORF">Pfra01_002565900</name>
</gene>
<name>A0A9W6YD07_9STRA</name>
<organism evidence="1 2">
    <name type="scientific">Phytophthora fragariaefolia</name>
    <dbReference type="NCBI Taxonomy" id="1490495"/>
    <lineage>
        <taxon>Eukaryota</taxon>
        <taxon>Sar</taxon>
        <taxon>Stramenopiles</taxon>
        <taxon>Oomycota</taxon>
        <taxon>Peronosporomycetes</taxon>
        <taxon>Peronosporales</taxon>
        <taxon>Peronosporaceae</taxon>
        <taxon>Phytophthora</taxon>
    </lineage>
</organism>
<dbReference type="InterPro" id="IPR032675">
    <property type="entry name" value="LRR_dom_sf"/>
</dbReference>
<protein>
    <submittedName>
        <fullName evidence="1">Unnamed protein product</fullName>
    </submittedName>
</protein>
<reference evidence="1" key="1">
    <citation type="submission" date="2023-04" db="EMBL/GenBank/DDBJ databases">
        <title>Phytophthora fragariaefolia NBRC 109709.</title>
        <authorList>
            <person name="Ichikawa N."/>
            <person name="Sato H."/>
            <person name="Tonouchi N."/>
        </authorList>
    </citation>
    <scope>NUCLEOTIDE SEQUENCE</scope>
    <source>
        <strain evidence="1">NBRC 109709</strain>
    </source>
</reference>
<accession>A0A9W6YD07</accession>
<dbReference type="Gene3D" id="3.80.10.10">
    <property type="entry name" value="Ribonuclease Inhibitor"/>
    <property type="match status" value="1"/>
</dbReference>
<comment type="caution">
    <text evidence="1">The sequence shown here is derived from an EMBL/GenBank/DDBJ whole genome shotgun (WGS) entry which is preliminary data.</text>
</comment>